<keyword evidence="3" id="KW-1185">Reference proteome</keyword>
<dbReference type="KEGG" id="cfj:CFIO01_02412"/>
<dbReference type="EMBL" id="JARH01000143">
    <property type="protein sequence ID" value="EXF84876.1"/>
    <property type="molecule type" value="Genomic_DNA"/>
</dbReference>
<dbReference type="OrthoDB" id="4813253at2759"/>
<dbReference type="PANTHER" id="PTHR33112">
    <property type="entry name" value="DOMAIN PROTEIN, PUTATIVE-RELATED"/>
    <property type="match status" value="1"/>
</dbReference>
<dbReference type="InterPro" id="IPR010730">
    <property type="entry name" value="HET"/>
</dbReference>
<evidence type="ECO:0000313" key="2">
    <source>
        <dbReference type="EMBL" id="EXF84876.1"/>
    </source>
</evidence>
<feature type="domain" description="Heterokaryon incompatibility" evidence="1">
    <location>
        <begin position="204"/>
        <end position="360"/>
    </location>
</feature>
<dbReference type="STRING" id="1445577.A0A010RWD5"/>
<accession>A0A010RWD5</accession>
<proteinExistence type="predicted"/>
<dbReference type="PANTHER" id="PTHR33112:SF16">
    <property type="entry name" value="HETEROKARYON INCOMPATIBILITY DOMAIN-CONTAINING PROTEIN"/>
    <property type="match status" value="1"/>
</dbReference>
<name>A0A010RWD5_9PEZI</name>
<protein>
    <recommendedName>
        <fullName evidence="1">Heterokaryon incompatibility domain-containing protein</fullName>
    </recommendedName>
</protein>
<evidence type="ECO:0000313" key="3">
    <source>
        <dbReference type="Proteomes" id="UP000020467"/>
    </source>
</evidence>
<sequence>MAIHYQVTDGEPSPGVNEWNLLCACEKRRGWHRELTYAQIRHAAMNLCGLCGVYKKVVEAVVDGCLPELFQGTRNETERDQVLNGLIVGSIGLTTANTEESMDLLIKGVRVRVSLFIDPEEQSGFRVSSQGTEEVGFPKETQFGPSTDSDRSFSRAQQWLRQCVDHHDCGKDRGSFYPRRLLDLRDNQVRLVETAKASGFQGPYVCLSHRWGDAKFSRLTSTTGNIHMHMEGIEWGDIPKTFQDAIVICRRLSVEYLWIDTLCILQDYADMSDEQKRVTSADFAAENSAMARIYRNSYFTIYASVSTSMISGIFSPKRYESHQIKISDANGNEAILRIREKTSHFTRPTDLETRGWTFQEYLLPCRILEFGPFDISWKCKQTYICECQHNTGAAHWREELARRALPPQNAAETEEWWAGILRQYTMRHLARDEDKLPALSGLAQLYHQLTRDTYLAGLWKASLPHCLLWFNTAKAGTYPMKLGIGQRPVTARAPSWSWASLDIVNDAQCRFWWPRVSLSTNPVMYGDGATPRPVCTAYEATCQPITDDPFGEVIGGFVDLDVLLISARIGTKPQGDDSFSTAGDVAWTLDYVEDCTDVHVCLADCSLDDDSLQIGDEVFCAPIVETLSESESDRGCLVLKRMLKGSEFRRIGFAVLRKKNPSWDRANDPLRMHRGWGYNKPDLTTPEYAEKVQSYALPYNSNVLCRIRII</sequence>
<organism evidence="2 3">
    <name type="scientific">Colletotrichum fioriniae PJ7</name>
    <dbReference type="NCBI Taxonomy" id="1445577"/>
    <lineage>
        <taxon>Eukaryota</taxon>
        <taxon>Fungi</taxon>
        <taxon>Dikarya</taxon>
        <taxon>Ascomycota</taxon>
        <taxon>Pezizomycotina</taxon>
        <taxon>Sordariomycetes</taxon>
        <taxon>Hypocreomycetidae</taxon>
        <taxon>Glomerellales</taxon>
        <taxon>Glomerellaceae</taxon>
        <taxon>Colletotrichum</taxon>
        <taxon>Colletotrichum acutatum species complex</taxon>
    </lineage>
</organism>
<dbReference type="Pfam" id="PF06985">
    <property type="entry name" value="HET"/>
    <property type="match status" value="1"/>
</dbReference>
<evidence type="ECO:0000259" key="1">
    <source>
        <dbReference type="Pfam" id="PF06985"/>
    </source>
</evidence>
<dbReference type="AlphaFoldDB" id="A0A010RWD5"/>
<dbReference type="Proteomes" id="UP000020467">
    <property type="component" value="Unassembled WGS sequence"/>
</dbReference>
<gene>
    <name evidence="2" type="ORF">CFIO01_02412</name>
</gene>
<dbReference type="HOGENOM" id="CLU_002639_5_5_1"/>
<comment type="caution">
    <text evidence="2">The sequence shown here is derived from an EMBL/GenBank/DDBJ whole genome shotgun (WGS) entry which is preliminary data.</text>
</comment>
<reference evidence="2 3" key="1">
    <citation type="submission" date="2014-02" db="EMBL/GenBank/DDBJ databases">
        <title>The genome sequence of Colletotrichum fioriniae PJ7.</title>
        <authorList>
            <person name="Baroncelli R."/>
            <person name="Thon M.R."/>
        </authorList>
    </citation>
    <scope>NUCLEOTIDE SEQUENCE [LARGE SCALE GENOMIC DNA]</scope>
    <source>
        <strain evidence="2 3">PJ7</strain>
    </source>
</reference>